<dbReference type="InterPro" id="IPR011330">
    <property type="entry name" value="Glyco_hydro/deAcase_b/a-brl"/>
</dbReference>
<feature type="compositionally biased region" description="Basic and acidic residues" evidence="3">
    <location>
        <begin position="306"/>
        <end position="324"/>
    </location>
</feature>
<evidence type="ECO:0000313" key="7">
    <source>
        <dbReference type="Proteomes" id="UP000580474"/>
    </source>
</evidence>
<comment type="subcellular location">
    <subcellularLocation>
        <location evidence="1">Secreted</location>
    </subcellularLocation>
</comment>
<name>A0A840N962_9PSEU</name>
<feature type="chain" id="PRO_5032423017" evidence="4">
    <location>
        <begin position="29"/>
        <end position="343"/>
    </location>
</feature>
<dbReference type="InterPro" id="IPR051398">
    <property type="entry name" value="Polysacch_Deacetylase"/>
</dbReference>
<protein>
    <submittedName>
        <fullName evidence="6">Peptidoglycan/xylan/chitin deacetylase (PgdA/CDA1 family)</fullName>
    </submittedName>
</protein>
<keyword evidence="2 4" id="KW-0732">Signal</keyword>
<organism evidence="6 7">
    <name type="scientific">Saccharopolyspora gloriosae</name>
    <dbReference type="NCBI Taxonomy" id="455344"/>
    <lineage>
        <taxon>Bacteria</taxon>
        <taxon>Bacillati</taxon>
        <taxon>Actinomycetota</taxon>
        <taxon>Actinomycetes</taxon>
        <taxon>Pseudonocardiales</taxon>
        <taxon>Pseudonocardiaceae</taxon>
        <taxon>Saccharopolyspora</taxon>
    </lineage>
</organism>
<feature type="signal peptide" evidence="4">
    <location>
        <begin position="1"/>
        <end position="28"/>
    </location>
</feature>
<evidence type="ECO:0000256" key="1">
    <source>
        <dbReference type="ARBA" id="ARBA00004613"/>
    </source>
</evidence>
<gene>
    <name evidence="6" type="ORF">BJ969_001598</name>
</gene>
<sequence length="343" mass="36521">MLSVIERTCAVTAVALLALSGAACSAQAPAPEAPDVAAAPPPPPPPPPPPAPESVHANELGDVPVLMYHRITTDPSSVYDRTPQDFRAELERLHAEGYTPITASEFADGRIDIPAGRHPVVLTFDDGSTGQFTVDETGQPAPDTAVRIMLDTAAAHPEFRATATFFVFNPPFEDPGGRVTLPWLHEHGFEVGNHTLDHPNLGQVGSAEAQQEIASMQRVINEALPDVPVRSLALPLGMHPDDEALAADGSADGITYHHDSVFLVGSNPAPSPFDADFDRENIPRIRSQAATGEEAEYGSTQWLDKLAADPESRYTSDGDPDRVSAPRSTDPEPAPGVPGLYLY</sequence>
<keyword evidence="7" id="KW-1185">Reference proteome</keyword>
<dbReference type="PANTHER" id="PTHR34216:SF3">
    <property type="entry name" value="POLY-BETA-1,6-N-ACETYL-D-GLUCOSAMINE N-DEACETYLASE"/>
    <property type="match status" value="1"/>
</dbReference>
<dbReference type="InterPro" id="IPR002509">
    <property type="entry name" value="NODB_dom"/>
</dbReference>
<dbReference type="GO" id="GO:0005576">
    <property type="term" value="C:extracellular region"/>
    <property type="evidence" value="ECO:0007669"/>
    <property type="project" value="UniProtKB-SubCell"/>
</dbReference>
<dbReference type="PROSITE" id="PS51257">
    <property type="entry name" value="PROKAR_LIPOPROTEIN"/>
    <property type="match status" value="1"/>
</dbReference>
<proteinExistence type="predicted"/>
<dbReference type="Pfam" id="PF01522">
    <property type="entry name" value="Polysacc_deac_1"/>
    <property type="match status" value="1"/>
</dbReference>
<feature type="compositionally biased region" description="Pro residues" evidence="3">
    <location>
        <begin position="39"/>
        <end position="52"/>
    </location>
</feature>
<feature type="domain" description="NodB homology" evidence="5">
    <location>
        <begin position="118"/>
        <end position="343"/>
    </location>
</feature>
<evidence type="ECO:0000313" key="6">
    <source>
        <dbReference type="EMBL" id="MBB5068510.1"/>
    </source>
</evidence>
<reference evidence="6 7" key="1">
    <citation type="submission" date="2020-08" db="EMBL/GenBank/DDBJ databases">
        <title>Sequencing the genomes of 1000 actinobacteria strains.</title>
        <authorList>
            <person name="Klenk H.-P."/>
        </authorList>
    </citation>
    <scope>NUCLEOTIDE SEQUENCE [LARGE SCALE GENOMIC DNA]</scope>
    <source>
        <strain evidence="6 7">DSM 45582</strain>
    </source>
</reference>
<dbReference type="RefSeq" id="WP_184478186.1">
    <property type="nucleotide sequence ID" value="NZ_JACHIV010000001.1"/>
</dbReference>
<dbReference type="PROSITE" id="PS51677">
    <property type="entry name" value="NODB"/>
    <property type="match status" value="1"/>
</dbReference>
<dbReference type="Gene3D" id="3.20.20.370">
    <property type="entry name" value="Glycoside hydrolase/deacetylase"/>
    <property type="match status" value="1"/>
</dbReference>
<dbReference type="GO" id="GO:0016810">
    <property type="term" value="F:hydrolase activity, acting on carbon-nitrogen (but not peptide) bonds"/>
    <property type="evidence" value="ECO:0007669"/>
    <property type="project" value="InterPro"/>
</dbReference>
<feature type="region of interest" description="Disordered" evidence="3">
    <location>
        <begin position="288"/>
        <end position="343"/>
    </location>
</feature>
<dbReference type="AlphaFoldDB" id="A0A840N962"/>
<evidence type="ECO:0000256" key="2">
    <source>
        <dbReference type="ARBA" id="ARBA00022729"/>
    </source>
</evidence>
<feature type="region of interest" description="Disordered" evidence="3">
    <location>
        <begin position="32"/>
        <end position="57"/>
    </location>
</feature>
<dbReference type="PANTHER" id="PTHR34216">
    <property type="match status" value="1"/>
</dbReference>
<evidence type="ECO:0000259" key="5">
    <source>
        <dbReference type="PROSITE" id="PS51677"/>
    </source>
</evidence>
<evidence type="ECO:0000256" key="3">
    <source>
        <dbReference type="SAM" id="MobiDB-lite"/>
    </source>
</evidence>
<comment type="caution">
    <text evidence="6">The sequence shown here is derived from an EMBL/GenBank/DDBJ whole genome shotgun (WGS) entry which is preliminary data.</text>
</comment>
<dbReference type="EMBL" id="JACHIV010000001">
    <property type="protein sequence ID" value="MBB5068510.1"/>
    <property type="molecule type" value="Genomic_DNA"/>
</dbReference>
<accession>A0A840N962</accession>
<dbReference type="GO" id="GO:0005975">
    <property type="term" value="P:carbohydrate metabolic process"/>
    <property type="evidence" value="ECO:0007669"/>
    <property type="project" value="InterPro"/>
</dbReference>
<dbReference type="SUPFAM" id="SSF88713">
    <property type="entry name" value="Glycoside hydrolase/deacetylase"/>
    <property type="match status" value="1"/>
</dbReference>
<evidence type="ECO:0000256" key="4">
    <source>
        <dbReference type="SAM" id="SignalP"/>
    </source>
</evidence>
<dbReference type="Proteomes" id="UP000580474">
    <property type="component" value="Unassembled WGS sequence"/>
</dbReference>